<dbReference type="PROSITE" id="PS01320">
    <property type="entry name" value="UPF0067"/>
    <property type="match status" value="1"/>
</dbReference>
<comment type="caution">
    <text evidence="3">The sequence shown here is derived from an EMBL/GenBank/DDBJ whole genome shotgun (WGS) entry which is preliminary data.</text>
</comment>
<dbReference type="EMBL" id="CANTUO010000007">
    <property type="protein sequence ID" value="CAI5760735.1"/>
    <property type="molecule type" value="Genomic_DNA"/>
</dbReference>
<dbReference type="Proteomes" id="UP001152885">
    <property type="component" value="Unassembled WGS sequence"/>
</dbReference>
<evidence type="ECO:0000256" key="1">
    <source>
        <dbReference type="ARBA" id="ARBA00038454"/>
    </source>
</evidence>
<dbReference type="InterPro" id="IPR051330">
    <property type="entry name" value="Phosphatase_reg/MetRdx"/>
</dbReference>
<dbReference type="FunFam" id="3.30.450.40:FF:000008">
    <property type="entry name" value="GAF domain-containing proteins"/>
    <property type="match status" value="1"/>
</dbReference>
<keyword evidence="4" id="KW-1185">Reference proteome</keyword>
<evidence type="ECO:0000313" key="3">
    <source>
        <dbReference type="EMBL" id="CAI5760735.1"/>
    </source>
</evidence>
<dbReference type="Pfam" id="PF13185">
    <property type="entry name" value="GAF_2"/>
    <property type="match status" value="1"/>
</dbReference>
<organism evidence="3 4">
    <name type="scientific">Candida verbasci</name>
    <dbReference type="NCBI Taxonomy" id="1227364"/>
    <lineage>
        <taxon>Eukaryota</taxon>
        <taxon>Fungi</taxon>
        <taxon>Dikarya</taxon>
        <taxon>Ascomycota</taxon>
        <taxon>Saccharomycotina</taxon>
        <taxon>Pichiomycetes</taxon>
        <taxon>Debaryomycetaceae</taxon>
        <taxon>Candida/Lodderomyces clade</taxon>
        <taxon>Candida</taxon>
    </lineage>
</organism>
<dbReference type="GO" id="GO:0005829">
    <property type="term" value="C:cytosol"/>
    <property type="evidence" value="ECO:0007669"/>
    <property type="project" value="TreeGrafter"/>
</dbReference>
<comment type="similarity">
    <text evidence="1">Belongs to the free Met sulfoxide reductase family.</text>
</comment>
<protein>
    <recommendedName>
        <fullName evidence="2">GAF domain-containing protein</fullName>
    </recommendedName>
</protein>
<dbReference type="PANTHER" id="PTHR21021">
    <property type="entry name" value="GAF/PUTATIVE CYTOSKELETAL PROTEIN"/>
    <property type="match status" value="1"/>
</dbReference>
<dbReference type="AlphaFoldDB" id="A0A9W4TYJ8"/>
<dbReference type="GO" id="GO:0033745">
    <property type="term" value="F:L-methionine-(R)-S-oxide reductase activity"/>
    <property type="evidence" value="ECO:0007669"/>
    <property type="project" value="TreeGrafter"/>
</dbReference>
<dbReference type="OrthoDB" id="15735at2759"/>
<evidence type="ECO:0000313" key="4">
    <source>
        <dbReference type="Proteomes" id="UP001152885"/>
    </source>
</evidence>
<dbReference type="PANTHER" id="PTHR21021:SF15">
    <property type="entry name" value="FREE METHIONINE-R-SULFOXIDE REDUCTASE"/>
    <property type="match status" value="1"/>
</dbReference>
<evidence type="ECO:0000259" key="2">
    <source>
        <dbReference type="Pfam" id="PF13185"/>
    </source>
</evidence>
<name>A0A9W4TYJ8_9ASCO</name>
<gene>
    <name evidence="3" type="ORF">CANVERA_P5243</name>
</gene>
<dbReference type="SUPFAM" id="SSF55781">
    <property type="entry name" value="GAF domain-like"/>
    <property type="match status" value="1"/>
</dbReference>
<dbReference type="InterPro" id="IPR003018">
    <property type="entry name" value="GAF"/>
</dbReference>
<reference evidence="3" key="1">
    <citation type="submission" date="2022-12" db="EMBL/GenBank/DDBJ databases">
        <authorList>
            <person name="Brejova B."/>
        </authorList>
    </citation>
    <scope>NUCLEOTIDE SEQUENCE</scope>
</reference>
<sequence length="167" mass="18491">MVHADYSNITGLTKDETLQHIIDSYTALETSNYVSNLSNLSSLLWYAYHSLNVKVNWSGFYLLNTKNENELVLGPFQGKVACQVIKIGSGVCGTAAETKKTQLVPDVEKYPTHIACDSETKSEIVVPIIKDGKCVGVIDLDCLELNGFDEVDQKYLEKLAELITKTL</sequence>
<proteinExistence type="inferred from homology"/>
<dbReference type="InterPro" id="IPR029016">
    <property type="entry name" value="GAF-like_dom_sf"/>
</dbReference>
<feature type="domain" description="GAF" evidence="2">
    <location>
        <begin position="55"/>
        <end position="164"/>
    </location>
</feature>
<accession>A0A9W4TYJ8</accession>
<dbReference type="InterPro" id="IPR000614">
    <property type="entry name" value="FRMsr_CS"/>
</dbReference>
<dbReference type="Gene3D" id="3.30.450.40">
    <property type="match status" value="1"/>
</dbReference>